<dbReference type="EMBL" id="CACTIH010000426">
    <property type="protein sequence ID" value="CAA2960646.1"/>
    <property type="molecule type" value="Genomic_DNA"/>
</dbReference>
<sequence>MTRFSGRRILTSRLVENSDIVWTGNAWRYNKQLKHFPAFCRSETDISVLISSFEASNCDVLDDDGAGKLEWVTTSNVAADDKLGVRCAGRPEIRPWPCEDSSKQSFKVGVAIDVWQCDHWREGVVTGFVTSSADSLPVYFRDTY</sequence>
<evidence type="ECO:0000313" key="2">
    <source>
        <dbReference type="Proteomes" id="UP000594638"/>
    </source>
</evidence>
<dbReference type="AlphaFoldDB" id="A0A8S0Q199"/>
<dbReference type="Proteomes" id="UP000594638">
    <property type="component" value="Unassembled WGS sequence"/>
</dbReference>
<evidence type="ECO:0000313" key="1">
    <source>
        <dbReference type="EMBL" id="CAA2960646.1"/>
    </source>
</evidence>
<comment type="caution">
    <text evidence="1">The sequence shown here is derived from an EMBL/GenBank/DDBJ whole genome shotgun (WGS) entry which is preliminary data.</text>
</comment>
<gene>
    <name evidence="1" type="ORF">OLEA9_A040781</name>
</gene>
<reference evidence="1 2" key="1">
    <citation type="submission" date="2019-12" db="EMBL/GenBank/DDBJ databases">
        <authorList>
            <person name="Alioto T."/>
            <person name="Alioto T."/>
            <person name="Gomez Garrido J."/>
        </authorList>
    </citation>
    <scope>NUCLEOTIDE SEQUENCE [LARGE SCALE GENOMIC DNA]</scope>
</reference>
<dbReference type="OrthoDB" id="1728910at2759"/>
<keyword evidence="2" id="KW-1185">Reference proteome</keyword>
<name>A0A8S0Q199_OLEEU</name>
<accession>A0A8S0Q199</accession>
<organism evidence="1 2">
    <name type="scientific">Olea europaea subsp. europaea</name>
    <dbReference type="NCBI Taxonomy" id="158383"/>
    <lineage>
        <taxon>Eukaryota</taxon>
        <taxon>Viridiplantae</taxon>
        <taxon>Streptophyta</taxon>
        <taxon>Embryophyta</taxon>
        <taxon>Tracheophyta</taxon>
        <taxon>Spermatophyta</taxon>
        <taxon>Magnoliopsida</taxon>
        <taxon>eudicotyledons</taxon>
        <taxon>Gunneridae</taxon>
        <taxon>Pentapetalae</taxon>
        <taxon>asterids</taxon>
        <taxon>lamiids</taxon>
        <taxon>Lamiales</taxon>
        <taxon>Oleaceae</taxon>
        <taxon>Oleeae</taxon>
        <taxon>Olea</taxon>
    </lineage>
</organism>
<protein>
    <submittedName>
        <fullName evidence="1">Uncharacterized protein</fullName>
    </submittedName>
</protein>
<dbReference type="Gramene" id="OE9A040781T1">
    <property type="protein sequence ID" value="OE9A040781C1"/>
    <property type="gene ID" value="OE9A040781"/>
</dbReference>
<proteinExistence type="predicted"/>